<evidence type="ECO:0000259" key="1">
    <source>
        <dbReference type="Pfam" id="PF06114"/>
    </source>
</evidence>
<dbReference type="InterPro" id="IPR010359">
    <property type="entry name" value="IrrE_HExxH"/>
</dbReference>
<gene>
    <name evidence="2" type="ordered locus">ACP_1543</name>
</gene>
<dbReference type="EMBL" id="CP001472">
    <property type="protein sequence ID" value="ACO33761.1"/>
    <property type="molecule type" value="Genomic_DNA"/>
</dbReference>
<dbReference type="PANTHER" id="PTHR43236:SF2">
    <property type="entry name" value="BLL0069 PROTEIN"/>
    <property type="match status" value="1"/>
</dbReference>
<protein>
    <submittedName>
        <fullName evidence="2">Conserved domain protein</fullName>
    </submittedName>
</protein>
<dbReference type="InParanoid" id="C1F6N7"/>
<dbReference type="AlphaFoldDB" id="C1F6N7"/>
<keyword evidence="3" id="KW-1185">Reference proteome</keyword>
<dbReference type="OrthoDB" id="9794834at2"/>
<evidence type="ECO:0000313" key="2">
    <source>
        <dbReference type="EMBL" id="ACO33761.1"/>
    </source>
</evidence>
<dbReference type="KEGG" id="aca:ACP_1543"/>
<dbReference type="HOGENOM" id="CLU_075752_0_0_0"/>
<name>C1F6N7_ACIC5</name>
<dbReference type="Gene3D" id="1.10.10.2910">
    <property type="match status" value="1"/>
</dbReference>
<dbReference type="InterPro" id="IPR052345">
    <property type="entry name" value="Rad_response_metalloprotease"/>
</dbReference>
<reference evidence="2 3" key="1">
    <citation type="journal article" date="2009" name="Appl. Environ. Microbiol.">
        <title>Three genomes from the phylum Acidobacteria provide insight into the lifestyles of these microorganisms in soils.</title>
        <authorList>
            <person name="Ward N.L."/>
            <person name="Challacombe J.F."/>
            <person name="Janssen P.H."/>
            <person name="Henrissat B."/>
            <person name="Coutinho P.M."/>
            <person name="Wu M."/>
            <person name="Xie G."/>
            <person name="Haft D.H."/>
            <person name="Sait M."/>
            <person name="Badger J."/>
            <person name="Barabote R.D."/>
            <person name="Bradley B."/>
            <person name="Brettin T.S."/>
            <person name="Brinkac L.M."/>
            <person name="Bruce D."/>
            <person name="Creasy T."/>
            <person name="Daugherty S.C."/>
            <person name="Davidsen T.M."/>
            <person name="DeBoy R.T."/>
            <person name="Detter J.C."/>
            <person name="Dodson R.J."/>
            <person name="Durkin A.S."/>
            <person name="Ganapathy A."/>
            <person name="Gwinn-Giglio M."/>
            <person name="Han C.S."/>
            <person name="Khouri H."/>
            <person name="Kiss H."/>
            <person name="Kothari S.P."/>
            <person name="Madupu R."/>
            <person name="Nelson K.E."/>
            <person name="Nelson W.C."/>
            <person name="Paulsen I."/>
            <person name="Penn K."/>
            <person name="Ren Q."/>
            <person name="Rosovitz M.J."/>
            <person name="Selengut J.D."/>
            <person name="Shrivastava S."/>
            <person name="Sullivan S.A."/>
            <person name="Tapia R."/>
            <person name="Thompson L.S."/>
            <person name="Watkins K.L."/>
            <person name="Yang Q."/>
            <person name="Yu C."/>
            <person name="Zafar N."/>
            <person name="Zhou L."/>
            <person name="Kuske C.R."/>
        </authorList>
    </citation>
    <scope>NUCLEOTIDE SEQUENCE [LARGE SCALE GENOMIC DNA]</scope>
    <source>
        <strain evidence="3">ATCC 51196 / DSM 11244 / BCRC 80197 / JCM 7670 / NBRC 15755 / NCIMB 13165 / 161</strain>
    </source>
</reference>
<accession>C1F6N7</accession>
<dbReference type="Pfam" id="PF06114">
    <property type="entry name" value="Peptidase_M78"/>
    <property type="match status" value="1"/>
</dbReference>
<dbReference type="Proteomes" id="UP000002207">
    <property type="component" value="Chromosome"/>
</dbReference>
<proteinExistence type="predicted"/>
<sequence>MAANPEWYRTPFEILNDLGITEPQDIDIEAIAEDCGATIRYLPLTGCAARIMGYKNRAIISIDENTRRPRQRFSAAHEVGHWMRDRGQLAFKCGSESFVREWSAENPETRANRFASDLLLPAKMFRAKAYKLPVTFETVRQIGDIFCTSLTATAIRLVEYGDLPAIIVCNGPRRREWFIPNGEVRGKIFLDARPGKGSIAEALLRGDRSDIAPREVRSDAWFDHRNAANYWVHEDSIPVYDGSVLSLLWWKDETQLIQIDNDIEARGAWRSDYRRDD</sequence>
<feature type="domain" description="IrrE N-terminal-like" evidence="1">
    <location>
        <begin position="32"/>
        <end position="137"/>
    </location>
</feature>
<organism evidence="2 3">
    <name type="scientific">Acidobacterium capsulatum (strain ATCC 51196 / DSM 11244 / BCRC 80197 / JCM 7670 / NBRC 15755 / NCIMB 13165 / 161)</name>
    <dbReference type="NCBI Taxonomy" id="240015"/>
    <lineage>
        <taxon>Bacteria</taxon>
        <taxon>Pseudomonadati</taxon>
        <taxon>Acidobacteriota</taxon>
        <taxon>Terriglobia</taxon>
        <taxon>Terriglobales</taxon>
        <taxon>Acidobacteriaceae</taxon>
        <taxon>Acidobacterium</taxon>
    </lineage>
</organism>
<evidence type="ECO:0000313" key="3">
    <source>
        <dbReference type="Proteomes" id="UP000002207"/>
    </source>
</evidence>
<dbReference type="PANTHER" id="PTHR43236">
    <property type="entry name" value="ANTITOXIN HIGA1"/>
    <property type="match status" value="1"/>
</dbReference>
<dbReference type="eggNOG" id="COG2856">
    <property type="taxonomic scope" value="Bacteria"/>
</dbReference>
<dbReference type="RefSeq" id="WP_015896671.1">
    <property type="nucleotide sequence ID" value="NC_012483.1"/>
</dbReference>